<feature type="transmembrane region" description="Helical" evidence="4">
    <location>
        <begin position="49"/>
        <end position="69"/>
    </location>
</feature>
<evidence type="ECO:0000259" key="5">
    <source>
        <dbReference type="PROSITE" id="PS50850"/>
    </source>
</evidence>
<evidence type="ECO:0000313" key="7">
    <source>
        <dbReference type="Proteomes" id="UP000322181"/>
    </source>
</evidence>
<evidence type="ECO:0000256" key="3">
    <source>
        <dbReference type="ARBA" id="ARBA00023136"/>
    </source>
</evidence>
<dbReference type="PROSITE" id="PS50850">
    <property type="entry name" value="MFS"/>
    <property type="match status" value="1"/>
</dbReference>
<organism evidence="6 7">
    <name type="scientific">Morganella psychrotolerans</name>
    <dbReference type="NCBI Taxonomy" id="368603"/>
    <lineage>
        <taxon>Bacteria</taxon>
        <taxon>Pseudomonadati</taxon>
        <taxon>Pseudomonadota</taxon>
        <taxon>Gammaproteobacteria</taxon>
        <taxon>Enterobacterales</taxon>
        <taxon>Morganellaceae</taxon>
        <taxon>Morganella</taxon>
    </lineage>
</organism>
<dbReference type="GO" id="GO:0022857">
    <property type="term" value="F:transmembrane transporter activity"/>
    <property type="evidence" value="ECO:0007669"/>
    <property type="project" value="InterPro"/>
</dbReference>
<keyword evidence="1 4" id="KW-0812">Transmembrane</keyword>
<accession>A0A5M9R343</accession>
<feature type="transmembrane region" description="Helical" evidence="4">
    <location>
        <begin position="81"/>
        <end position="98"/>
    </location>
</feature>
<keyword evidence="3 4" id="KW-0472">Membrane</keyword>
<feature type="transmembrane region" description="Helical" evidence="4">
    <location>
        <begin position="165"/>
        <end position="185"/>
    </location>
</feature>
<dbReference type="PANTHER" id="PTHR23523:SF2">
    <property type="entry name" value="2-NITROIMIDAZOLE TRANSPORTER"/>
    <property type="match status" value="1"/>
</dbReference>
<feature type="transmembrane region" description="Helical" evidence="4">
    <location>
        <begin position="104"/>
        <end position="125"/>
    </location>
</feature>
<evidence type="ECO:0000256" key="4">
    <source>
        <dbReference type="SAM" id="Phobius"/>
    </source>
</evidence>
<dbReference type="Pfam" id="PF07690">
    <property type="entry name" value="MFS_1"/>
    <property type="match status" value="1"/>
</dbReference>
<sequence>MREIPIPQRKNLLLIVGILLIATNLRAPFTSLAPLLDMVRNSFDLTSAQAGLLQTLPLLAFAVFSPFAAGIARKFGMEKTLFISLIIIASGVCFRSFAGLSGLYGGTLLVGLGIAIGNVLLPGILKRDLPHKAASLTGLYALTMGLAAALGSATVIPLTHYFNTGWQNALLITLAFPIVALIVWIPQLSRRKIQNDMQGNTQGNTQNQPLPGVWGSGLAWQVSLYFGLNSFIYYIIVAWLPAILQNLGFSVAEAGSLHGVLQLSTAVPGFFIGPLIARLRNQCAPGILFALLGAVGLAGLLIIPSLSTLWVVLLGVSTGAGVILGLAFISLRSANSAQAAALSGMAQCVGYLLAAAGPPLVGLIHDKTGNWILPLAGCAVLALVLSILGYMAGRARQLSSGAG</sequence>
<dbReference type="InterPro" id="IPR036259">
    <property type="entry name" value="MFS_trans_sf"/>
</dbReference>
<dbReference type="PANTHER" id="PTHR23523">
    <property type="match status" value="1"/>
</dbReference>
<feature type="transmembrane region" description="Helical" evidence="4">
    <location>
        <begin position="137"/>
        <end position="159"/>
    </location>
</feature>
<dbReference type="Proteomes" id="UP000322181">
    <property type="component" value="Unassembled WGS sequence"/>
</dbReference>
<evidence type="ECO:0000256" key="2">
    <source>
        <dbReference type="ARBA" id="ARBA00022989"/>
    </source>
</evidence>
<feature type="domain" description="Major facilitator superfamily (MFS) profile" evidence="5">
    <location>
        <begin position="10"/>
        <end position="394"/>
    </location>
</feature>
<dbReference type="InterPro" id="IPR020846">
    <property type="entry name" value="MFS_dom"/>
</dbReference>
<gene>
    <name evidence="6" type="ORF">F4V73_12530</name>
</gene>
<evidence type="ECO:0000313" key="6">
    <source>
        <dbReference type="EMBL" id="KAA8714667.1"/>
    </source>
</evidence>
<keyword evidence="2 4" id="KW-1133">Transmembrane helix</keyword>
<feature type="transmembrane region" description="Helical" evidence="4">
    <location>
        <begin position="12"/>
        <end position="29"/>
    </location>
</feature>
<dbReference type="AlphaFoldDB" id="A0A5M9R343"/>
<feature type="transmembrane region" description="Helical" evidence="4">
    <location>
        <begin position="309"/>
        <end position="329"/>
    </location>
</feature>
<reference evidence="6 7" key="1">
    <citation type="submission" date="2019-09" db="EMBL/GenBank/DDBJ databases">
        <title>Draft genome sequence of various Type strains from the CCUG.</title>
        <authorList>
            <person name="Pineiro-Iglesias B."/>
            <person name="Tunovic T."/>
            <person name="Unosson C."/>
            <person name="Inganas E."/>
            <person name="Ohlen M."/>
            <person name="Cardew S."/>
            <person name="Jensie-Markopoulos S."/>
            <person name="Salva-Serra F."/>
            <person name="Jaen-Luchoro D."/>
            <person name="Karlsson R."/>
            <person name="Svensson-Stadler L."/>
            <person name="Chun J."/>
            <person name="Moore E."/>
        </authorList>
    </citation>
    <scope>NUCLEOTIDE SEQUENCE [LARGE SCALE GENOMIC DNA]</scope>
    <source>
        <strain evidence="6 7">CCUG 53682T</strain>
    </source>
</reference>
<proteinExistence type="predicted"/>
<feature type="transmembrane region" description="Helical" evidence="4">
    <location>
        <begin position="256"/>
        <end position="277"/>
    </location>
</feature>
<dbReference type="RefSeq" id="WP_067368324.1">
    <property type="nucleotide sequence ID" value="NZ_BAAAFS010000003.1"/>
</dbReference>
<dbReference type="SUPFAM" id="SSF103473">
    <property type="entry name" value="MFS general substrate transporter"/>
    <property type="match status" value="1"/>
</dbReference>
<evidence type="ECO:0000256" key="1">
    <source>
        <dbReference type="ARBA" id="ARBA00022692"/>
    </source>
</evidence>
<dbReference type="Gene3D" id="1.20.1250.20">
    <property type="entry name" value="MFS general substrate transporter like domains"/>
    <property type="match status" value="1"/>
</dbReference>
<dbReference type="InterPro" id="IPR011701">
    <property type="entry name" value="MFS"/>
</dbReference>
<dbReference type="InterPro" id="IPR052524">
    <property type="entry name" value="MFS_Cyanate_Porter"/>
</dbReference>
<dbReference type="EMBL" id="VXKB01000003">
    <property type="protein sequence ID" value="KAA8714667.1"/>
    <property type="molecule type" value="Genomic_DNA"/>
</dbReference>
<feature type="transmembrane region" description="Helical" evidence="4">
    <location>
        <begin position="224"/>
        <end position="244"/>
    </location>
</feature>
<feature type="transmembrane region" description="Helical" evidence="4">
    <location>
        <begin position="371"/>
        <end position="392"/>
    </location>
</feature>
<feature type="transmembrane region" description="Helical" evidence="4">
    <location>
        <begin position="341"/>
        <end position="365"/>
    </location>
</feature>
<dbReference type="CDD" id="cd17409">
    <property type="entry name" value="MFS_NIMT_like"/>
    <property type="match status" value="1"/>
</dbReference>
<protein>
    <submittedName>
        <fullName evidence="6">CynX/NimT family MFS transporter</fullName>
    </submittedName>
</protein>
<comment type="caution">
    <text evidence="6">The sequence shown here is derived from an EMBL/GenBank/DDBJ whole genome shotgun (WGS) entry which is preliminary data.</text>
</comment>
<feature type="transmembrane region" description="Helical" evidence="4">
    <location>
        <begin position="284"/>
        <end position="303"/>
    </location>
</feature>
<dbReference type="OrthoDB" id="5317164at2"/>
<name>A0A5M9R343_9GAMM</name>